<organism evidence="1">
    <name type="scientific">Utricularia reniformis</name>
    <dbReference type="NCBI Taxonomy" id="192314"/>
    <lineage>
        <taxon>Eukaryota</taxon>
        <taxon>Viridiplantae</taxon>
        <taxon>Streptophyta</taxon>
        <taxon>Embryophyta</taxon>
        <taxon>Tracheophyta</taxon>
        <taxon>Spermatophyta</taxon>
        <taxon>Magnoliopsida</taxon>
        <taxon>eudicotyledons</taxon>
        <taxon>Gunneridae</taxon>
        <taxon>Pentapetalae</taxon>
        <taxon>asterids</taxon>
        <taxon>lamiids</taxon>
        <taxon>Lamiales</taxon>
        <taxon>Lentibulariaceae</taxon>
        <taxon>Utricularia</taxon>
    </lineage>
</organism>
<reference evidence="1" key="1">
    <citation type="submission" date="2017-03" db="EMBL/GenBank/DDBJ databases">
        <title>The mitochondrial genome of the carnivorous plant Utricularia reniformis (Lentibulariaceae): structure, comparative analysis and evolutionary landmarks.</title>
        <authorList>
            <person name="Silva S.R."/>
            <person name="Alvarenga D.O."/>
            <person name="Michael T.P."/>
            <person name="Miranda V.F.O."/>
            <person name="Varani A.M."/>
        </authorList>
    </citation>
    <scope>NUCLEOTIDE SEQUENCE</scope>
</reference>
<dbReference type="EMBL" id="KY774314">
    <property type="protein sequence ID" value="ART31608.1"/>
    <property type="molecule type" value="Genomic_DNA"/>
</dbReference>
<geneLocation type="mitochondrion" evidence="1"/>
<evidence type="ECO:0000313" key="1">
    <source>
        <dbReference type="EMBL" id="ART31608.1"/>
    </source>
</evidence>
<protein>
    <submittedName>
        <fullName evidence="1">Uncharacterized protein</fullName>
    </submittedName>
</protein>
<accession>A0A1Y0B2J0</accession>
<keyword evidence="1" id="KW-0496">Mitochondrion</keyword>
<proteinExistence type="predicted"/>
<dbReference type="AlphaFoldDB" id="A0A1Y0B2J0"/>
<sequence>MLQYTNKGAGRQEVFLAHAWCFNIEAVLFSNKVLLRCIRWDISE</sequence>
<name>A0A1Y0B2J0_9LAMI</name>
<gene>
    <name evidence="1" type="ORF">AEK19_MT1414</name>
</gene>